<dbReference type="GO" id="GO:0016192">
    <property type="term" value="P:vesicle-mediated transport"/>
    <property type="evidence" value="ECO:0007669"/>
    <property type="project" value="UniProtKB-ARBA"/>
</dbReference>
<organism evidence="4 6">
    <name type="scientific">Gryllus longicercus</name>
    <dbReference type="NCBI Taxonomy" id="2509291"/>
    <lineage>
        <taxon>Eukaryota</taxon>
        <taxon>Metazoa</taxon>
        <taxon>Ecdysozoa</taxon>
        <taxon>Arthropoda</taxon>
        <taxon>Hexapoda</taxon>
        <taxon>Insecta</taxon>
        <taxon>Pterygota</taxon>
        <taxon>Neoptera</taxon>
        <taxon>Polyneoptera</taxon>
        <taxon>Orthoptera</taxon>
        <taxon>Ensifera</taxon>
        <taxon>Gryllidea</taxon>
        <taxon>Grylloidea</taxon>
        <taxon>Gryllidae</taxon>
        <taxon>Gryllinae</taxon>
        <taxon>Gryllus</taxon>
    </lineage>
</organism>
<evidence type="ECO:0000256" key="2">
    <source>
        <dbReference type="PROSITE-ProRule" id="PRU00192"/>
    </source>
</evidence>
<comment type="caution">
    <text evidence="4">The sequence shown here is derived from an EMBL/GenBank/DDBJ whole genome shotgun (WGS) entry which is preliminary data.</text>
</comment>
<evidence type="ECO:0000256" key="1">
    <source>
        <dbReference type="ARBA" id="ARBA00022443"/>
    </source>
</evidence>
<protein>
    <recommendedName>
        <fullName evidence="3">SH3 domain-containing protein</fullName>
    </recommendedName>
</protein>
<dbReference type="PANTHER" id="PTHR46026:SF1">
    <property type="entry name" value="RHO-TYPE GUANINE NUCLEOTIDE EXCHANGE FACTOR, ISOFORM F"/>
    <property type="match status" value="1"/>
</dbReference>
<accession>A0AAN9Z9E7</accession>
<dbReference type="SUPFAM" id="SSF50044">
    <property type="entry name" value="SH3-domain"/>
    <property type="match status" value="1"/>
</dbReference>
<dbReference type="GO" id="GO:0005085">
    <property type="term" value="F:guanyl-nucleotide exchange factor activity"/>
    <property type="evidence" value="ECO:0007669"/>
    <property type="project" value="TreeGrafter"/>
</dbReference>
<feature type="domain" description="SH3" evidence="3">
    <location>
        <begin position="6"/>
        <end position="65"/>
    </location>
</feature>
<dbReference type="Proteomes" id="UP001378592">
    <property type="component" value="Unassembled WGS sequence"/>
</dbReference>
<dbReference type="AlphaFoldDB" id="A0AAN9Z9E7"/>
<evidence type="ECO:0000313" key="4">
    <source>
        <dbReference type="EMBL" id="KAK7869101.1"/>
    </source>
</evidence>
<name>A0AAN9Z9E7_9ORTH</name>
<dbReference type="Pfam" id="PF14604">
    <property type="entry name" value="SH3_9"/>
    <property type="match status" value="1"/>
</dbReference>
<evidence type="ECO:0000313" key="6">
    <source>
        <dbReference type="Proteomes" id="UP001378592"/>
    </source>
</evidence>
<dbReference type="PROSITE" id="PS50002">
    <property type="entry name" value="SH3"/>
    <property type="match status" value="1"/>
</dbReference>
<dbReference type="Gene3D" id="2.30.30.40">
    <property type="entry name" value="SH3 Domains"/>
    <property type="match status" value="1"/>
</dbReference>
<dbReference type="GO" id="GO:0005737">
    <property type="term" value="C:cytoplasm"/>
    <property type="evidence" value="ECO:0007669"/>
    <property type="project" value="TreeGrafter"/>
</dbReference>
<dbReference type="PANTHER" id="PTHR46026">
    <property type="entry name" value="RHO-TYPE GUANINE NUCLEOTIDE EXCHANGE FACTOR, ISOFORM F"/>
    <property type="match status" value="1"/>
</dbReference>
<reference evidence="4 6" key="1">
    <citation type="submission" date="2024-03" db="EMBL/GenBank/DDBJ databases">
        <title>The genome assembly and annotation of the cricket Gryllus longicercus Weissman &amp; Gray.</title>
        <authorList>
            <person name="Szrajer S."/>
            <person name="Gray D."/>
            <person name="Ylla G."/>
        </authorList>
    </citation>
    <scope>NUCLEOTIDE SEQUENCE [LARGE SCALE GENOMIC DNA]</scope>
    <source>
        <strain evidence="4">DAG 2021-001</strain>
        <tissue evidence="4">Whole body minus gut</tissue>
    </source>
</reference>
<dbReference type="EMBL" id="JAZDUA010000003">
    <property type="protein sequence ID" value="KAK7874278.1"/>
    <property type="molecule type" value="Genomic_DNA"/>
</dbReference>
<dbReference type="FunFam" id="2.30.30.40:FF:000072">
    <property type="entry name" value="Unconventional Myosin IB"/>
    <property type="match status" value="1"/>
</dbReference>
<keyword evidence="1 2" id="KW-0728">SH3 domain</keyword>
<dbReference type="InterPro" id="IPR001452">
    <property type="entry name" value="SH3_domain"/>
</dbReference>
<dbReference type="PRINTS" id="PR00452">
    <property type="entry name" value="SH3DOMAIN"/>
</dbReference>
<evidence type="ECO:0000313" key="5">
    <source>
        <dbReference type="EMBL" id="KAK7874278.1"/>
    </source>
</evidence>
<gene>
    <name evidence="4" type="ORF">R5R35_006575</name>
    <name evidence="5" type="ORF">R5R35_007766</name>
</gene>
<dbReference type="InterPro" id="IPR036028">
    <property type="entry name" value="SH3-like_dom_sf"/>
</dbReference>
<proteinExistence type="predicted"/>
<dbReference type="SMART" id="SM00326">
    <property type="entry name" value="SH3"/>
    <property type="match status" value="1"/>
</dbReference>
<sequence>MSGTTVTPTLVRAVYSYEGENVDVLSFKKDDIITLTMRKEGGWLEGTLGGKTGWFPSNFIEEYQPQCSGSATTSSTSPSYIDIEMFAPQSKDKDYYIEDIIDAHRRQLEELERIVNCFSNHPLLNPKNSKNNPK</sequence>
<evidence type="ECO:0000259" key="3">
    <source>
        <dbReference type="PROSITE" id="PS50002"/>
    </source>
</evidence>
<keyword evidence="6" id="KW-1185">Reference proteome</keyword>
<dbReference type="EMBL" id="JAZDUA010000079">
    <property type="protein sequence ID" value="KAK7869101.1"/>
    <property type="molecule type" value="Genomic_DNA"/>
</dbReference>